<evidence type="ECO:0000259" key="2">
    <source>
        <dbReference type="Pfam" id="PF04909"/>
    </source>
</evidence>
<comment type="caution">
    <text evidence="3">The sequence shown here is derived from an EMBL/GenBank/DDBJ whole genome shotgun (WGS) entry which is preliminary data.</text>
</comment>
<dbReference type="SUPFAM" id="SSF51556">
    <property type="entry name" value="Metallo-dependent hydrolases"/>
    <property type="match status" value="1"/>
</dbReference>
<dbReference type="OrthoDB" id="34429at2157"/>
<dbReference type="GO" id="GO:0019748">
    <property type="term" value="P:secondary metabolic process"/>
    <property type="evidence" value="ECO:0007669"/>
    <property type="project" value="TreeGrafter"/>
</dbReference>
<keyword evidence="1" id="KW-0456">Lyase</keyword>
<dbReference type="AlphaFoldDB" id="A0A315XPI1"/>
<dbReference type="GO" id="GO:0005737">
    <property type="term" value="C:cytoplasm"/>
    <property type="evidence" value="ECO:0007669"/>
    <property type="project" value="TreeGrafter"/>
</dbReference>
<evidence type="ECO:0000313" key="3">
    <source>
        <dbReference type="EMBL" id="PWB87768.1"/>
    </source>
</evidence>
<dbReference type="RefSeq" id="WP_116591707.1">
    <property type="nucleotide sequence ID" value="NZ_MZGS01000017.1"/>
</dbReference>
<protein>
    <submittedName>
        <fullName evidence="3">Amidohydrolase</fullName>
    </submittedName>
</protein>
<reference evidence="3 4" key="1">
    <citation type="submission" date="2017-03" db="EMBL/GenBank/DDBJ databases">
        <title>Genome sequence of Methanobrevibacter thaueri.</title>
        <authorList>
            <person name="Poehlein A."/>
            <person name="Seedorf H."/>
            <person name="Daniel R."/>
        </authorList>
    </citation>
    <scope>NUCLEOTIDE SEQUENCE [LARGE SCALE GENOMIC DNA]</scope>
    <source>
        <strain evidence="3 4">DSM 11995</strain>
    </source>
</reference>
<dbReference type="GO" id="GO:0016787">
    <property type="term" value="F:hydrolase activity"/>
    <property type="evidence" value="ECO:0007669"/>
    <property type="project" value="UniProtKB-KW"/>
</dbReference>
<name>A0A315XPI1_9EURY</name>
<dbReference type="PANTHER" id="PTHR21240:SF28">
    <property type="entry name" value="ISO-OROTATE DECARBOXYLASE (EUROFUNG)"/>
    <property type="match status" value="1"/>
</dbReference>
<evidence type="ECO:0000313" key="4">
    <source>
        <dbReference type="Proteomes" id="UP000251717"/>
    </source>
</evidence>
<dbReference type="Pfam" id="PF04909">
    <property type="entry name" value="Amidohydro_2"/>
    <property type="match status" value="1"/>
</dbReference>
<dbReference type="CDD" id="cd01292">
    <property type="entry name" value="metallo-dependent_hydrolases"/>
    <property type="match status" value="1"/>
</dbReference>
<dbReference type="InterPro" id="IPR032465">
    <property type="entry name" value="ACMSD"/>
</dbReference>
<gene>
    <name evidence="3" type="ORF">MBBTH_07370</name>
</gene>
<dbReference type="EMBL" id="MZGS01000017">
    <property type="protein sequence ID" value="PWB87768.1"/>
    <property type="molecule type" value="Genomic_DNA"/>
</dbReference>
<dbReference type="InterPro" id="IPR032466">
    <property type="entry name" value="Metal_Hydrolase"/>
</dbReference>
<evidence type="ECO:0000256" key="1">
    <source>
        <dbReference type="ARBA" id="ARBA00023239"/>
    </source>
</evidence>
<dbReference type="Proteomes" id="UP000251717">
    <property type="component" value="Unassembled WGS sequence"/>
</dbReference>
<dbReference type="Gene3D" id="3.20.20.140">
    <property type="entry name" value="Metal-dependent hydrolases"/>
    <property type="match status" value="1"/>
</dbReference>
<proteinExistence type="predicted"/>
<dbReference type="GO" id="GO:0016831">
    <property type="term" value="F:carboxy-lyase activity"/>
    <property type="evidence" value="ECO:0007669"/>
    <property type="project" value="InterPro"/>
</dbReference>
<sequence>MQKIINAHCHIYPEKIANKAVLGIRDFYDLNMSLDGTVEGLLRDGGKVGVTHYLIHSVATTPKQVESINEFIADTVKERPDLFTGFGTLHPDSDDIQGDFDYLIELGLKGVKLHPDFQRFAMNEERAFKIGEVVRDGKVPMLVHCGDFRYNYSNPEQIKPFLDEFPEIPFIGAHFAGWSIWEEATEKLAGTPNLYVDLCSSLYDLSPETAVKLIHTYGSDRVLWGTDYPMWESVSEMEYFNKLDLTDSERSQILYENAAKLLNID</sequence>
<organism evidence="3 4">
    <name type="scientific">Methanobrevibacter thaueri</name>
    <dbReference type="NCBI Taxonomy" id="190975"/>
    <lineage>
        <taxon>Archaea</taxon>
        <taxon>Methanobacteriati</taxon>
        <taxon>Methanobacteriota</taxon>
        <taxon>Methanomada group</taxon>
        <taxon>Methanobacteria</taxon>
        <taxon>Methanobacteriales</taxon>
        <taxon>Methanobacteriaceae</taxon>
        <taxon>Methanobrevibacter</taxon>
    </lineage>
</organism>
<dbReference type="InterPro" id="IPR006680">
    <property type="entry name" value="Amidohydro-rel"/>
</dbReference>
<dbReference type="PANTHER" id="PTHR21240">
    <property type="entry name" value="2-AMINO-3-CARBOXYLMUCONATE-6-SEMIALDEHYDE DECARBOXYLASE"/>
    <property type="match status" value="1"/>
</dbReference>
<keyword evidence="3" id="KW-0378">Hydrolase</keyword>
<accession>A0A315XPI1</accession>
<keyword evidence="4" id="KW-1185">Reference proteome</keyword>
<feature type="domain" description="Amidohydrolase-related" evidence="2">
    <location>
        <begin position="49"/>
        <end position="263"/>
    </location>
</feature>